<evidence type="ECO:0000313" key="6">
    <source>
        <dbReference type="Proteomes" id="UP000094236"/>
    </source>
</evidence>
<name>A0A1E4U0S2_PACTA</name>
<organism evidence="5 6">
    <name type="scientific">Pachysolen tannophilus NRRL Y-2460</name>
    <dbReference type="NCBI Taxonomy" id="669874"/>
    <lineage>
        <taxon>Eukaryota</taxon>
        <taxon>Fungi</taxon>
        <taxon>Dikarya</taxon>
        <taxon>Ascomycota</taxon>
        <taxon>Saccharomycotina</taxon>
        <taxon>Pichiomycetes</taxon>
        <taxon>Pachysolenaceae</taxon>
        <taxon>Pachysolen</taxon>
    </lineage>
</organism>
<keyword evidence="1" id="KW-0597">Phosphoprotein</keyword>
<protein>
    <recommendedName>
        <fullName evidence="4">SAP domain-containing protein</fullName>
    </recommendedName>
</protein>
<dbReference type="PANTHER" id="PTHR46551">
    <property type="entry name" value="SAP DOMAIN-CONTAINING RIBONUCLEOPROTEIN"/>
    <property type="match status" value="1"/>
</dbReference>
<dbReference type="EMBL" id="KV454011">
    <property type="protein sequence ID" value="ODV97623.1"/>
    <property type="molecule type" value="Genomic_DNA"/>
</dbReference>
<feature type="compositionally biased region" description="Basic and acidic residues" evidence="3">
    <location>
        <begin position="101"/>
        <end position="130"/>
    </location>
</feature>
<evidence type="ECO:0000256" key="3">
    <source>
        <dbReference type="SAM" id="MobiDB-lite"/>
    </source>
</evidence>
<dbReference type="GO" id="GO:0005634">
    <property type="term" value="C:nucleus"/>
    <property type="evidence" value="ECO:0007669"/>
    <property type="project" value="TreeGrafter"/>
</dbReference>
<reference evidence="6" key="1">
    <citation type="submission" date="2016-05" db="EMBL/GenBank/DDBJ databases">
        <title>Comparative genomics of biotechnologically important yeasts.</title>
        <authorList>
            <consortium name="DOE Joint Genome Institute"/>
            <person name="Riley R."/>
            <person name="Haridas S."/>
            <person name="Wolfe K.H."/>
            <person name="Lopes M.R."/>
            <person name="Hittinger C.T."/>
            <person name="Goker M."/>
            <person name="Salamov A."/>
            <person name="Wisecaver J."/>
            <person name="Long T.M."/>
            <person name="Aerts A.L."/>
            <person name="Barry K."/>
            <person name="Choi C."/>
            <person name="Clum A."/>
            <person name="Coughlan A.Y."/>
            <person name="Deshpande S."/>
            <person name="Douglass A.P."/>
            <person name="Hanson S.J."/>
            <person name="Klenk H.-P."/>
            <person name="Labutti K."/>
            <person name="Lapidus A."/>
            <person name="Lindquist E."/>
            <person name="Lipzen A."/>
            <person name="Meier-Kolthoff J.P."/>
            <person name="Ohm R.A."/>
            <person name="Otillar R.P."/>
            <person name="Pangilinan J."/>
            <person name="Peng Y."/>
            <person name="Rokas A."/>
            <person name="Rosa C.A."/>
            <person name="Scheuner C."/>
            <person name="Sibirny A.A."/>
            <person name="Slot J.C."/>
            <person name="Stielow J.B."/>
            <person name="Sun H."/>
            <person name="Kurtzman C.P."/>
            <person name="Blackwell M."/>
            <person name="Grigoriev I.V."/>
            <person name="Jeffries T.W."/>
        </authorList>
    </citation>
    <scope>NUCLEOTIDE SEQUENCE [LARGE SCALE GENOMIC DNA]</scope>
    <source>
        <strain evidence="6">NRRL Y-2460</strain>
    </source>
</reference>
<feature type="region of interest" description="Disordered" evidence="3">
    <location>
        <begin position="35"/>
        <end position="130"/>
    </location>
</feature>
<dbReference type="InterPro" id="IPR036361">
    <property type="entry name" value="SAP_dom_sf"/>
</dbReference>
<dbReference type="PROSITE" id="PS50800">
    <property type="entry name" value="SAP"/>
    <property type="match status" value="1"/>
</dbReference>
<evidence type="ECO:0000256" key="1">
    <source>
        <dbReference type="ARBA" id="ARBA00022553"/>
    </source>
</evidence>
<feature type="compositionally biased region" description="Basic and acidic residues" evidence="3">
    <location>
        <begin position="35"/>
        <end position="44"/>
    </location>
</feature>
<dbReference type="Pfam" id="PF02037">
    <property type="entry name" value="SAP"/>
    <property type="match status" value="1"/>
</dbReference>
<dbReference type="GO" id="GO:0016973">
    <property type="term" value="P:poly(A)+ mRNA export from nucleus"/>
    <property type="evidence" value="ECO:0007669"/>
    <property type="project" value="TreeGrafter"/>
</dbReference>
<dbReference type="STRING" id="669874.A0A1E4U0S2"/>
<dbReference type="Pfam" id="PF18592">
    <property type="entry name" value="Tho1_MOS11_C"/>
    <property type="match status" value="1"/>
</dbReference>
<evidence type="ECO:0000259" key="4">
    <source>
        <dbReference type="PROSITE" id="PS50800"/>
    </source>
</evidence>
<keyword evidence="6" id="KW-1185">Reference proteome</keyword>
<feature type="domain" description="SAP" evidence="4">
    <location>
        <begin position="4"/>
        <end position="38"/>
    </location>
</feature>
<evidence type="ECO:0000256" key="2">
    <source>
        <dbReference type="ARBA" id="ARBA00046328"/>
    </source>
</evidence>
<gene>
    <name evidence="5" type="ORF">PACTADRAFT_23058</name>
</gene>
<dbReference type="Gene3D" id="1.10.720.30">
    <property type="entry name" value="SAP domain"/>
    <property type="match status" value="1"/>
</dbReference>
<dbReference type="PANTHER" id="PTHR46551:SF1">
    <property type="entry name" value="SAP DOMAIN-CONTAINING RIBONUCLEOPROTEIN"/>
    <property type="match status" value="1"/>
</dbReference>
<dbReference type="Proteomes" id="UP000094236">
    <property type="component" value="Unassembled WGS sequence"/>
</dbReference>
<dbReference type="SMART" id="SM00513">
    <property type="entry name" value="SAP"/>
    <property type="match status" value="1"/>
</dbReference>
<dbReference type="SUPFAM" id="SSF68906">
    <property type="entry name" value="SAP domain"/>
    <property type="match status" value="1"/>
</dbReference>
<dbReference type="InterPro" id="IPR052240">
    <property type="entry name" value="SAP_domain_ribonucleoprotein"/>
</dbReference>
<dbReference type="InterPro" id="IPR040746">
    <property type="entry name" value="THO1_MOS11_C"/>
</dbReference>
<evidence type="ECO:0000313" key="5">
    <source>
        <dbReference type="EMBL" id="ODV97623.1"/>
    </source>
</evidence>
<dbReference type="OrthoDB" id="445357at2759"/>
<dbReference type="InterPro" id="IPR003034">
    <property type="entry name" value="SAP_dom"/>
</dbReference>
<dbReference type="AlphaFoldDB" id="A0A1E4U0S2"/>
<accession>A0A1E4U0S2</accession>
<feature type="compositionally biased region" description="Basic and acidic residues" evidence="3">
    <location>
        <begin position="68"/>
        <end position="78"/>
    </location>
</feature>
<proteinExistence type="inferred from homology"/>
<sequence length="198" mass="22339">MVSYSSQTVAQLKELLKQKGLSAAGVKSDLIARLEESDQQEQSKADSLVPEATEEKIVDKEEEQQEQQEDKDNEKELKPVYNETLQDSSKEGKIDSSNVSNDKKDETKNGGDEADGVSKEELQNLTPEEKKQKAIELLIKKIERAKKFGEERLAETHEKELKRVEKFGLELSSDLARELGFGKPLPSAGKNFKRKFNN</sequence>
<feature type="non-terminal residue" evidence="5">
    <location>
        <position position="198"/>
    </location>
</feature>
<comment type="similarity">
    <text evidence="2">Belongs to the SAP domain-containing ribonucleoprotein family.</text>
</comment>